<dbReference type="SUPFAM" id="SSF75169">
    <property type="entry name" value="DsrEFH-like"/>
    <property type="match status" value="1"/>
</dbReference>
<sequence length="138" mass="14592">MSRAHGALVPQCGHPDQRGGAVPKTVIHVFHDDDDSVTTGTRVAQRIHEVAADQGVELEVFCFGPAQRRIGRGAGAADVTFDRQLDELVAAGVTVGACVNAARADGVEADLDARGFRLQVARDALLRFTLEGATVITF</sequence>
<dbReference type="EMBL" id="SZYE01000228">
    <property type="protein sequence ID" value="TKR22207.1"/>
    <property type="molecule type" value="Genomic_DNA"/>
</dbReference>
<proteinExistence type="predicted"/>
<dbReference type="AlphaFoldDB" id="A0A7Z8JWF8"/>
<gene>
    <name evidence="1" type="ORF">FA014_17680</name>
</gene>
<name>A0A7Z8JWF8_9CELL</name>
<dbReference type="OrthoDB" id="34364at2"/>
<dbReference type="Gene3D" id="3.40.1260.10">
    <property type="entry name" value="DsrEFH-like"/>
    <property type="match status" value="1"/>
</dbReference>
<evidence type="ECO:0008006" key="3">
    <source>
        <dbReference type="Google" id="ProtNLM"/>
    </source>
</evidence>
<evidence type="ECO:0000313" key="1">
    <source>
        <dbReference type="EMBL" id="TKR22207.1"/>
    </source>
</evidence>
<reference evidence="1 2" key="1">
    <citation type="submission" date="2019-05" db="EMBL/GenBank/DDBJ databases">
        <title>Genome sequence of Cellulomonas hominis strain CS1.</title>
        <authorList>
            <person name="Belmont J."/>
            <person name="Maclea K.S."/>
        </authorList>
    </citation>
    <scope>NUCLEOTIDE SEQUENCE [LARGE SCALE GENOMIC DNA]</scope>
    <source>
        <strain evidence="1 2">CS1</strain>
    </source>
</reference>
<organism evidence="1 2">
    <name type="scientific">Cellulomonas hominis</name>
    <dbReference type="NCBI Taxonomy" id="156981"/>
    <lineage>
        <taxon>Bacteria</taxon>
        <taxon>Bacillati</taxon>
        <taxon>Actinomycetota</taxon>
        <taxon>Actinomycetes</taxon>
        <taxon>Micrococcales</taxon>
        <taxon>Cellulomonadaceae</taxon>
        <taxon>Cellulomonas</taxon>
    </lineage>
</organism>
<dbReference type="Proteomes" id="UP000308121">
    <property type="component" value="Unassembled WGS sequence"/>
</dbReference>
<dbReference type="InterPro" id="IPR027396">
    <property type="entry name" value="DsrEFH-like"/>
</dbReference>
<evidence type="ECO:0000313" key="2">
    <source>
        <dbReference type="Proteomes" id="UP000308121"/>
    </source>
</evidence>
<comment type="caution">
    <text evidence="1">The sequence shown here is derived from an EMBL/GenBank/DDBJ whole genome shotgun (WGS) entry which is preliminary data.</text>
</comment>
<accession>A0A7Z8JWF8</accession>
<protein>
    <recommendedName>
        <fullName evidence="3">Sulfur reduction protein DsrE</fullName>
    </recommendedName>
</protein>